<organism evidence="4 5">
    <name type="scientific">Kurthia populi</name>
    <dbReference type="NCBI Taxonomy" id="1562132"/>
    <lineage>
        <taxon>Bacteria</taxon>
        <taxon>Bacillati</taxon>
        <taxon>Bacillota</taxon>
        <taxon>Bacilli</taxon>
        <taxon>Bacillales</taxon>
        <taxon>Caryophanaceae</taxon>
        <taxon>Kurthia</taxon>
    </lineage>
</organism>
<dbReference type="InterPro" id="IPR009050">
    <property type="entry name" value="Globin-like_sf"/>
</dbReference>
<accession>A0ABW5XWX9</accession>
<dbReference type="SMART" id="SM00283">
    <property type="entry name" value="MA"/>
    <property type="match status" value="1"/>
</dbReference>
<dbReference type="RefSeq" id="WP_380146600.1">
    <property type="nucleotide sequence ID" value="NZ_JBHUOR010000008.1"/>
</dbReference>
<dbReference type="SUPFAM" id="SSF46458">
    <property type="entry name" value="Globin-like"/>
    <property type="match status" value="1"/>
</dbReference>
<proteinExistence type="predicted"/>
<dbReference type="SUPFAM" id="SSF58104">
    <property type="entry name" value="Methyl-accepting chemotaxis protein (MCP) signaling domain"/>
    <property type="match status" value="1"/>
</dbReference>
<protein>
    <submittedName>
        <fullName evidence="4">Protoglobin domain-containing protein</fullName>
    </submittedName>
</protein>
<evidence type="ECO:0000313" key="4">
    <source>
        <dbReference type="EMBL" id="MFD2867257.1"/>
    </source>
</evidence>
<keyword evidence="5" id="KW-1185">Reference proteome</keyword>
<dbReference type="Pfam" id="PF11563">
    <property type="entry name" value="Protoglobin"/>
    <property type="match status" value="1"/>
</dbReference>
<dbReference type="Pfam" id="PF00015">
    <property type="entry name" value="MCPsignal"/>
    <property type="match status" value="1"/>
</dbReference>
<gene>
    <name evidence="4" type="ORF">ACFSY7_01830</name>
</gene>
<evidence type="ECO:0000259" key="3">
    <source>
        <dbReference type="PROSITE" id="PS50111"/>
    </source>
</evidence>
<evidence type="ECO:0000313" key="5">
    <source>
        <dbReference type="Proteomes" id="UP001597568"/>
    </source>
</evidence>
<dbReference type="InterPro" id="IPR004089">
    <property type="entry name" value="MCPsignal_dom"/>
</dbReference>
<evidence type="ECO:0000256" key="2">
    <source>
        <dbReference type="PROSITE-ProRule" id="PRU00284"/>
    </source>
</evidence>
<dbReference type="InterPro" id="IPR044398">
    <property type="entry name" value="Globin-sensor_dom"/>
</dbReference>
<dbReference type="InterPro" id="IPR012292">
    <property type="entry name" value="Globin/Proto"/>
</dbReference>
<dbReference type="PANTHER" id="PTHR32089:SF112">
    <property type="entry name" value="LYSOZYME-LIKE PROTEIN-RELATED"/>
    <property type="match status" value="1"/>
</dbReference>
<dbReference type="PROSITE" id="PS50111">
    <property type="entry name" value="CHEMOTAXIS_TRANSDUC_2"/>
    <property type="match status" value="1"/>
</dbReference>
<dbReference type="CDD" id="cd01068">
    <property type="entry name" value="globin_sensor"/>
    <property type="match status" value="1"/>
</dbReference>
<keyword evidence="1 2" id="KW-0807">Transducer</keyword>
<comment type="caution">
    <text evidence="4">The sequence shown here is derived from an EMBL/GenBank/DDBJ whole genome shotgun (WGS) entry which is preliminary data.</text>
</comment>
<dbReference type="PANTHER" id="PTHR32089">
    <property type="entry name" value="METHYL-ACCEPTING CHEMOTAXIS PROTEIN MCPB"/>
    <property type="match status" value="1"/>
</dbReference>
<dbReference type="EMBL" id="JBHUOR010000008">
    <property type="protein sequence ID" value="MFD2867257.1"/>
    <property type="molecule type" value="Genomic_DNA"/>
</dbReference>
<evidence type="ECO:0000256" key="1">
    <source>
        <dbReference type="ARBA" id="ARBA00023224"/>
    </source>
</evidence>
<dbReference type="Gene3D" id="1.10.287.950">
    <property type="entry name" value="Methyl-accepting chemotaxis protein"/>
    <property type="match status" value="1"/>
</dbReference>
<sequence length="433" mass="48485">MIFNTWKKVSYELSIENSIESELPNVCIENNLSNDIYTQLEMISLTLRDLAILRLMRPILKENLTSLVENFYLNLQKEPSLQQIIQDNSTFERLKKTLSHHLGELFDGVIDEQFVAKRQCIASVHARIGLAPKWYMCAFQDLLNGFFIIVENTAYNTKERFEILKAISKILNVEQQIVLELYASDYEQALMKKNEVNLAIVESVRSNSSALSTVAAETNDSISSIVTVLNDLKKMSAHNHTLSDEVVRSATKEQQRLFATEENSTELQETMQLVKHDIDELHDLNNQINDIASLIADIASETNLLSLNASIEAARAGEHGKGFAVVASEVRTLAENTAKAVKTVNRIVSKSLIKTKEIAETSLALETLVVTSNADIHETGLSFTEISTRMQALRQSSDALMHNVEYLNTAVSTIQENANRIHMASVDLVAKSK</sequence>
<feature type="domain" description="Methyl-accepting transducer" evidence="3">
    <location>
        <begin position="196"/>
        <end position="429"/>
    </location>
</feature>
<dbReference type="Proteomes" id="UP001597568">
    <property type="component" value="Unassembled WGS sequence"/>
</dbReference>
<reference evidence="5" key="1">
    <citation type="journal article" date="2019" name="Int. J. Syst. Evol. Microbiol.">
        <title>The Global Catalogue of Microorganisms (GCM) 10K type strain sequencing project: providing services to taxonomists for standard genome sequencing and annotation.</title>
        <authorList>
            <consortium name="The Broad Institute Genomics Platform"/>
            <consortium name="The Broad Institute Genome Sequencing Center for Infectious Disease"/>
            <person name="Wu L."/>
            <person name="Ma J."/>
        </authorList>
    </citation>
    <scope>NUCLEOTIDE SEQUENCE [LARGE SCALE GENOMIC DNA]</scope>
    <source>
        <strain evidence="5">KCTC 33522</strain>
    </source>
</reference>
<dbReference type="InterPro" id="IPR039379">
    <property type="entry name" value="Protoglobin_sensor_dom"/>
</dbReference>
<name>A0ABW5XWX9_9BACL</name>
<dbReference type="Gene3D" id="1.10.490.10">
    <property type="entry name" value="Globins"/>
    <property type="match status" value="1"/>
</dbReference>